<dbReference type="GeneID" id="110974306"/>
<keyword evidence="1" id="KW-1015">Disulfide bond</keyword>
<reference evidence="7" key="1">
    <citation type="submission" date="2025-08" db="UniProtKB">
        <authorList>
            <consortium name="RefSeq"/>
        </authorList>
    </citation>
    <scope>IDENTIFICATION</scope>
</reference>
<protein>
    <submittedName>
        <fullName evidence="7">Uncharacterized protein LOC110974306</fullName>
    </submittedName>
</protein>
<feature type="compositionally biased region" description="Polar residues" evidence="2">
    <location>
        <begin position="221"/>
        <end position="236"/>
    </location>
</feature>
<dbReference type="OrthoDB" id="10545079at2759"/>
<feature type="disulfide bond" evidence="1">
    <location>
        <begin position="52"/>
        <end position="61"/>
    </location>
</feature>
<dbReference type="CDD" id="cd00054">
    <property type="entry name" value="EGF_CA"/>
    <property type="match status" value="1"/>
</dbReference>
<keyword evidence="3" id="KW-0812">Transmembrane</keyword>
<name>A0A8B7XNB0_ACAPL</name>
<feature type="domain" description="EGF-like" evidence="5">
    <location>
        <begin position="26"/>
        <end position="62"/>
    </location>
</feature>
<keyword evidence="3" id="KW-0472">Membrane</keyword>
<feature type="region of interest" description="Disordered" evidence="2">
    <location>
        <begin position="104"/>
        <end position="124"/>
    </location>
</feature>
<feature type="signal peptide" evidence="4">
    <location>
        <begin position="1"/>
        <end position="28"/>
    </location>
</feature>
<organism evidence="6 7">
    <name type="scientific">Acanthaster planci</name>
    <name type="common">Crown-of-thorns starfish</name>
    <dbReference type="NCBI Taxonomy" id="133434"/>
    <lineage>
        <taxon>Eukaryota</taxon>
        <taxon>Metazoa</taxon>
        <taxon>Echinodermata</taxon>
        <taxon>Eleutherozoa</taxon>
        <taxon>Asterozoa</taxon>
        <taxon>Asteroidea</taxon>
        <taxon>Valvatacea</taxon>
        <taxon>Valvatida</taxon>
        <taxon>Acanthasteridae</taxon>
        <taxon>Acanthaster</taxon>
    </lineage>
</organism>
<feature type="region of interest" description="Disordered" evidence="2">
    <location>
        <begin position="189"/>
        <end position="307"/>
    </location>
</feature>
<evidence type="ECO:0000256" key="2">
    <source>
        <dbReference type="SAM" id="MobiDB-lite"/>
    </source>
</evidence>
<sequence>MVTSSLDRKSVLSVCLLLFLQHPRLSDAACGNSTLTDCKNGGECNEDGTCECPHGYSGPVCEHTVVSKAILVLVCIMPAITWTIVCCYGCRSYRAKIKRQRRRASARANRQRATSDEDDIVPVDDDPPGYDQAVHENPVAICGLDENPDWTFQTGVNYLELPPHYEDLINAIKSGKDMPTPVIIEMEPTNTVESSRTVGELEIEERGRGRGSQDTTHDEPSSSTTQSGINQESGCNSRIAREDSSSVLCRSHPGDEPSSLGTFSETATEEKVLSAPPNQRESGDEDPTALSQADSGGAPGQRDMRDQ</sequence>
<dbReference type="KEGG" id="aplc:110974306"/>
<dbReference type="SUPFAM" id="SSF57196">
    <property type="entry name" value="EGF/Laminin"/>
    <property type="match status" value="1"/>
</dbReference>
<evidence type="ECO:0000313" key="6">
    <source>
        <dbReference type="Proteomes" id="UP000694845"/>
    </source>
</evidence>
<dbReference type="PROSITE" id="PS01186">
    <property type="entry name" value="EGF_2"/>
    <property type="match status" value="1"/>
</dbReference>
<evidence type="ECO:0000313" key="7">
    <source>
        <dbReference type="RefSeq" id="XP_022081546.1"/>
    </source>
</evidence>
<keyword evidence="6" id="KW-1185">Reference proteome</keyword>
<keyword evidence="1" id="KW-0245">EGF-like domain</keyword>
<evidence type="ECO:0000256" key="1">
    <source>
        <dbReference type="PROSITE-ProRule" id="PRU00076"/>
    </source>
</evidence>
<dbReference type="PROSITE" id="PS50026">
    <property type="entry name" value="EGF_3"/>
    <property type="match status" value="1"/>
</dbReference>
<dbReference type="InterPro" id="IPR000742">
    <property type="entry name" value="EGF"/>
</dbReference>
<dbReference type="RefSeq" id="XP_022081546.1">
    <property type="nucleotide sequence ID" value="XM_022225854.1"/>
</dbReference>
<dbReference type="AlphaFoldDB" id="A0A8B7XNB0"/>
<evidence type="ECO:0000256" key="4">
    <source>
        <dbReference type="SAM" id="SignalP"/>
    </source>
</evidence>
<gene>
    <name evidence="7" type="primary">LOC110974306</name>
</gene>
<dbReference type="Gene3D" id="2.10.25.10">
    <property type="entry name" value="Laminin"/>
    <property type="match status" value="1"/>
</dbReference>
<proteinExistence type="predicted"/>
<feature type="transmembrane region" description="Helical" evidence="3">
    <location>
        <begin position="69"/>
        <end position="93"/>
    </location>
</feature>
<evidence type="ECO:0000259" key="5">
    <source>
        <dbReference type="PROSITE" id="PS50026"/>
    </source>
</evidence>
<comment type="caution">
    <text evidence="1">Lacks conserved residue(s) required for the propagation of feature annotation.</text>
</comment>
<evidence type="ECO:0000256" key="3">
    <source>
        <dbReference type="SAM" id="Phobius"/>
    </source>
</evidence>
<dbReference type="SMART" id="SM00181">
    <property type="entry name" value="EGF"/>
    <property type="match status" value="1"/>
</dbReference>
<dbReference type="Proteomes" id="UP000694845">
    <property type="component" value="Unplaced"/>
</dbReference>
<feature type="chain" id="PRO_5034079865" evidence="4">
    <location>
        <begin position="29"/>
        <end position="307"/>
    </location>
</feature>
<dbReference type="PROSITE" id="PS00022">
    <property type="entry name" value="EGF_1"/>
    <property type="match status" value="1"/>
</dbReference>
<keyword evidence="3" id="KW-1133">Transmembrane helix</keyword>
<dbReference type="OMA" id="AVHENPV"/>
<accession>A0A8B7XNB0</accession>
<keyword evidence="4" id="KW-0732">Signal</keyword>